<proteinExistence type="predicted"/>
<name>A0A654LVC3_9ARCH</name>
<evidence type="ECO:0000313" key="2">
    <source>
        <dbReference type="Proteomes" id="UP000058925"/>
    </source>
</evidence>
<keyword evidence="2" id="KW-1185">Reference proteome</keyword>
<dbReference type="EMBL" id="CP012850">
    <property type="protein sequence ID" value="ALI34750.1"/>
    <property type="molecule type" value="Genomic_DNA"/>
</dbReference>
<accession>A0A654LVC3</accession>
<protein>
    <submittedName>
        <fullName evidence="1">Uncharacterized protein</fullName>
    </submittedName>
</protein>
<sequence length="63" mass="7271">MKVTIIKRPLKENVIVKEESVFETKVITQELTCEPVKLNNIKPGRVIEICVKSENYEILLSEL</sequence>
<gene>
    <name evidence="1" type="ORF">NMY3_00538</name>
</gene>
<organism evidence="1 2">
    <name type="scientific">Candidatus Nitrosocosmicus oleophilus</name>
    <dbReference type="NCBI Taxonomy" id="1353260"/>
    <lineage>
        <taxon>Archaea</taxon>
        <taxon>Nitrososphaerota</taxon>
        <taxon>Nitrososphaeria</taxon>
        <taxon>Nitrososphaerales</taxon>
        <taxon>Nitrososphaeraceae</taxon>
        <taxon>Candidatus Nitrosocosmicus</taxon>
    </lineage>
</organism>
<evidence type="ECO:0000313" key="1">
    <source>
        <dbReference type="EMBL" id="ALI34750.1"/>
    </source>
</evidence>
<dbReference type="RefSeq" id="WP_196817356.1">
    <property type="nucleotide sequence ID" value="NZ_CP012850.1"/>
</dbReference>
<reference evidence="2" key="1">
    <citation type="submission" date="2015-10" db="EMBL/GenBank/DDBJ databases">
        <title>Niche specialization of a soil ammonia-oxidizing archaeon, Candidatus Nitrosocosmicus oleophilus.</title>
        <authorList>
            <person name="Jung M.-Y."/>
            <person name="Rhee S.-K."/>
        </authorList>
    </citation>
    <scope>NUCLEOTIDE SEQUENCE [LARGE SCALE GENOMIC DNA]</scope>
    <source>
        <strain evidence="2">MY3</strain>
    </source>
</reference>
<dbReference type="GeneID" id="60420705"/>
<dbReference type="Proteomes" id="UP000058925">
    <property type="component" value="Chromosome"/>
</dbReference>
<dbReference type="AlphaFoldDB" id="A0A654LVC3"/>
<dbReference type="KEGG" id="taa:NMY3_00538"/>